<proteinExistence type="predicted"/>
<evidence type="ECO:0000313" key="1">
    <source>
        <dbReference type="EMBL" id="EFH80235.1"/>
    </source>
</evidence>
<dbReference type="eggNOG" id="COG3170">
    <property type="taxonomic scope" value="Bacteria"/>
</dbReference>
<gene>
    <name evidence="1" type="ORF">Krac_0815</name>
</gene>
<accession>D6U8M4</accession>
<dbReference type="OrthoDB" id="4308386at2"/>
<sequence>MSALSETVDQLFALLGASPFGLHQLQQAVQRIVEKAYDAAPQDIEEALQRLNPLLLQGPPLGAAVIAIGCGTLVEQGADPTLVSMNILHRTFEALQLAPAFVSACQEAARRQVDTESSIDPEDIEACVEQYEQQIAQEKPAEFQGWKALPSLCTAALAVLMRAPKGREATRQQAQFMAALEACRLYHNSVECLYELLAMSESEEFIVLDPHLKRGYHVRIQGVHDNFQLHTLLADALIGDPAQGWLPGERPDPRVAAAAKDGSFPMPGEEKGNFPVAEGNFNLWNWQGLQPDGTLPTGFAQKEHWIWNEGKPTDVQPFEGTRIILLGEPPYKRTWSAIRYFPGLPGQIEVLAQLSPEQVNNWLSRITSAVTQA</sequence>
<reference evidence="1 2" key="1">
    <citation type="journal article" date="2011" name="Stand. Genomic Sci.">
        <title>Non-contiguous finished genome sequence and contextual data of the filamentous soil bacterium Ktedonobacter racemifer type strain (SOSP1-21).</title>
        <authorList>
            <person name="Chang Y.J."/>
            <person name="Land M."/>
            <person name="Hauser L."/>
            <person name="Chertkov O."/>
            <person name="Del Rio T.G."/>
            <person name="Nolan M."/>
            <person name="Copeland A."/>
            <person name="Tice H."/>
            <person name="Cheng J.F."/>
            <person name="Lucas S."/>
            <person name="Han C."/>
            <person name="Goodwin L."/>
            <person name="Pitluck S."/>
            <person name="Ivanova N."/>
            <person name="Ovchinikova G."/>
            <person name="Pati A."/>
            <person name="Chen A."/>
            <person name="Palaniappan K."/>
            <person name="Mavromatis K."/>
            <person name="Liolios K."/>
            <person name="Brettin T."/>
            <person name="Fiebig A."/>
            <person name="Rohde M."/>
            <person name="Abt B."/>
            <person name="Goker M."/>
            <person name="Detter J.C."/>
            <person name="Woyke T."/>
            <person name="Bristow J."/>
            <person name="Eisen J.A."/>
            <person name="Markowitz V."/>
            <person name="Hugenholtz P."/>
            <person name="Kyrpides N.C."/>
            <person name="Klenk H.P."/>
            <person name="Lapidus A."/>
        </authorList>
    </citation>
    <scope>NUCLEOTIDE SEQUENCE [LARGE SCALE GENOMIC DNA]</scope>
    <source>
        <strain evidence="2">DSM 44963</strain>
    </source>
</reference>
<dbReference type="RefSeq" id="WP_007922686.1">
    <property type="nucleotide sequence ID" value="NZ_ADVG01000005.1"/>
</dbReference>
<dbReference type="InParanoid" id="D6U8M4"/>
<dbReference type="AlphaFoldDB" id="D6U8M4"/>
<dbReference type="Proteomes" id="UP000004508">
    <property type="component" value="Unassembled WGS sequence"/>
</dbReference>
<organism evidence="1 2">
    <name type="scientific">Ktedonobacter racemifer DSM 44963</name>
    <dbReference type="NCBI Taxonomy" id="485913"/>
    <lineage>
        <taxon>Bacteria</taxon>
        <taxon>Bacillati</taxon>
        <taxon>Chloroflexota</taxon>
        <taxon>Ktedonobacteria</taxon>
        <taxon>Ktedonobacterales</taxon>
        <taxon>Ktedonobacteraceae</taxon>
        <taxon>Ktedonobacter</taxon>
    </lineage>
</organism>
<dbReference type="EMBL" id="ADVG01000005">
    <property type="protein sequence ID" value="EFH80235.1"/>
    <property type="molecule type" value="Genomic_DNA"/>
</dbReference>
<keyword evidence="2" id="KW-1185">Reference proteome</keyword>
<evidence type="ECO:0000313" key="2">
    <source>
        <dbReference type="Proteomes" id="UP000004508"/>
    </source>
</evidence>
<comment type="caution">
    <text evidence="1">The sequence shown here is derived from an EMBL/GenBank/DDBJ whole genome shotgun (WGS) entry which is preliminary data.</text>
</comment>
<dbReference type="STRING" id="485913.Krac_0815"/>
<protein>
    <submittedName>
        <fullName evidence="1">Uncharacterized protein</fullName>
    </submittedName>
</protein>
<name>D6U8M4_KTERA</name>